<dbReference type="InterPro" id="IPR016161">
    <property type="entry name" value="Ald_DH/histidinol_DH"/>
</dbReference>
<dbReference type="InterPro" id="IPR001128">
    <property type="entry name" value="Cyt_P450"/>
</dbReference>
<evidence type="ECO:0000256" key="6">
    <source>
        <dbReference type="RuleBase" id="RU003345"/>
    </source>
</evidence>
<evidence type="ECO:0000313" key="10">
    <source>
        <dbReference type="Proteomes" id="UP000658127"/>
    </source>
</evidence>
<dbReference type="InterPro" id="IPR002403">
    <property type="entry name" value="Cyt_P450_E_grp-IV"/>
</dbReference>
<dbReference type="PRINTS" id="PR00465">
    <property type="entry name" value="EP450IV"/>
</dbReference>
<sequence length="950" mass="104466">MSLDPRTRGHAPHTRIATAEQLTLDEILEAQKRAFVAEGIPTLETRRDRLARLGALLGDNAGEIADALAEDFGSRPRALSLVGDVQACLMDIAEQRRHVGKWMAESRPSRLLDMAGIRARVRHDPLGVVGVIGPWNFPLQLAFTPAAAALAAGNRVMVRPSSVTEHTTGLLAAAAPDYFDVSEFALITSTHGGGSDFSKLKFDSMFFTGSPEVGASVATDAAKNLVPVTLELGGKNPVVVDADADIDRAAKLIGSARVTNSGQVCLCPDYVFVPEQHVGRFVAQLLETWKSAFPSILKNPDYTSIINDSNYNRINGLVAEAVSLGATAYSATPLGETLPDAGTRKIAPTVLTGVRPGSKIEETEVFGPVLTVYPYADIQQPIDFISAHDHPLTLYWHGPRNKRFDAVVEGTRSGSVQANDFLINMLPAMPFGGVGKSGMGNYHGKYGFETFTHSRAVAFSWSPVKLTSTIAPPYGPLENRMQEMATSGLARAYRGVRDAKEQGGHSRKILATPPAGSGLRAVEGSGNPQLVAVIEMLLRRQERQLDALERYGDLTFYNDFGRPMVSVMTPEGAELVGMNKFRNYAAGPGWDPLIGVSFKRGLLLMDFEEHRMHRLIFQQAFTSQQLKGYLDGINDVIIDHVAKFPIGEVKLVEMVREIAFDIAAKVFLGLELSEQEKHELHHAFEDALTGLSAIVRKPIPGGAWMKAINGRAKLEEFFNKYLPLKRGEPGADLFSSLCTASDEDGHSFSDEEIVDHMIFLLFAAHDTTTAAMTTVGFYLAKYPEWQERVRKQSLRLGPAVQYNELGEMSDFELVFKECLRLNPPVPAMVREAVEDTELLGYYIPKGTLVSVQPFAVHHNPRVWRDPQTFDPERFAADRQEERVHKMAWMPFGVGVHKCIGLHFAQLEAKAFFHALLRQYDLSVPADTPWVPDYKTLGLPRGGGRVQVRAR</sequence>
<evidence type="ECO:0000313" key="9">
    <source>
        <dbReference type="EMBL" id="GGN80538.1"/>
    </source>
</evidence>
<dbReference type="Gene3D" id="3.40.309.10">
    <property type="entry name" value="Aldehyde Dehydrogenase, Chain A, domain 2"/>
    <property type="match status" value="1"/>
</dbReference>
<evidence type="ECO:0000256" key="3">
    <source>
        <dbReference type="ARBA" id="ARBA00023002"/>
    </source>
</evidence>
<dbReference type="PROSITE" id="PS00086">
    <property type="entry name" value="CYTOCHROME_P450"/>
    <property type="match status" value="1"/>
</dbReference>
<feature type="region of interest" description="Disordered" evidence="7">
    <location>
        <begin position="503"/>
        <end position="522"/>
    </location>
</feature>
<keyword evidence="2" id="KW-0479">Metal-binding</keyword>
<protein>
    <recommendedName>
        <fullName evidence="8">Aldehyde dehydrogenase domain-containing protein</fullName>
    </recommendedName>
</protein>
<evidence type="ECO:0000256" key="2">
    <source>
        <dbReference type="ARBA" id="ARBA00022723"/>
    </source>
</evidence>
<evidence type="ECO:0000259" key="8">
    <source>
        <dbReference type="Pfam" id="PF00171"/>
    </source>
</evidence>
<evidence type="ECO:0000256" key="1">
    <source>
        <dbReference type="ARBA" id="ARBA00009986"/>
    </source>
</evidence>
<feature type="domain" description="Aldehyde dehydrogenase" evidence="8">
    <location>
        <begin position="13"/>
        <end position="457"/>
    </location>
</feature>
<dbReference type="InterPro" id="IPR012394">
    <property type="entry name" value="Aldehyde_DH_NAD(P)"/>
</dbReference>
<dbReference type="InterPro" id="IPR036396">
    <property type="entry name" value="Cyt_P450_sf"/>
</dbReference>
<dbReference type="Gene3D" id="1.10.630.10">
    <property type="entry name" value="Cytochrome P450"/>
    <property type="match status" value="1"/>
</dbReference>
<dbReference type="PANTHER" id="PTHR43570">
    <property type="entry name" value="ALDEHYDE DEHYDROGENASE"/>
    <property type="match status" value="1"/>
</dbReference>
<proteinExistence type="inferred from homology"/>
<dbReference type="InterPro" id="IPR016160">
    <property type="entry name" value="Ald_DH_CS_CYS"/>
</dbReference>
<dbReference type="PANTHER" id="PTHR43570:SF16">
    <property type="entry name" value="ALDEHYDE DEHYDROGENASE TYPE III, ISOFORM Q"/>
    <property type="match status" value="1"/>
</dbReference>
<dbReference type="PRINTS" id="PR00385">
    <property type="entry name" value="P450"/>
</dbReference>
<evidence type="ECO:0000256" key="7">
    <source>
        <dbReference type="SAM" id="MobiDB-lite"/>
    </source>
</evidence>
<evidence type="ECO:0000256" key="5">
    <source>
        <dbReference type="PROSITE-ProRule" id="PRU10007"/>
    </source>
</evidence>
<dbReference type="Pfam" id="PF00171">
    <property type="entry name" value="Aldedh"/>
    <property type="match status" value="1"/>
</dbReference>
<dbReference type="InterPro" id="IPR029510">
    <property type="entry name" value="Ald_DH_CS_GLU"/>
</dbReference>
<comment type="caution">
    <text evidence="9">The sequence shown here is derived from an EMBL/GenBank/DDBJ whole genome shotgun (WGS) entry which is preliminary data.</text>
</comment>
<dbReference type="Pfam" id="PF00067">
    <property type="entry name" value="p450"/>
    <property type="match status" value="1"/>
</dbReference>
<dbReference type="InterPro" id="IPR016162">
    <property type="entry name" value="Ald_DH_N"/>
</dbReference>
<dbReference type="SUPFAM" id="SSF53720">
    <property type="entry name" value="ALDH-like"/>
    <property type="match status" value="1"/>
</dbReference>
<dbReference type="Proteomes" id="UP000658127">
    <property type="component" value="Unassembled WGS sequence"/>
</dbReference>
<accession>A0ABQ2KFW1</accession>
<dbReference type="InterPro" id="IPR015590">
    <property type="entry name" value="Aldehyde_DH_dom"/>
</dbReference>
<dbReference type="InterPro" id="IPR016163">
    <property type="entry name" value="Ald_DH_C"/>
</dbReference>
<dbReference type="EMBL" id="BMNE01000003">
    <property type="protein sequence ID" value="GGN80538.1"/>
    <property type="molecule type" value="Genomic_DNA"/>
</dbReference>
<keyword evidence="10" id="KW-1185">Reference proteome</keyword>
<keyword evidence="3 6" id="KW-0560">Oxidoreductase</keyword>
<dbReference type="Gene3D" id="3.40.605.10">
    <property type="entry name" value="Aldehyde Dehydrogenase, Chain A, domain 1"/>
    <property type="match status" value="1"/>
</dbReference>
<dbReference type="PROSITE" id="PS00070">
    <property type="entry name" value="ALDEHYDE_DEHYDR_CYS"/>
    <property type="match status" value="1"/>
</dbReference>
<dbReference type="SUPFAM" id="SSF48264">
    <property type="entry name" value="Cytochrome P450"/>
    <property type="match status" value="1"/>
</dbReference>
<name>A0ABQ2KFW1_9NOCA</name>
<comment type="similarity">
    <text evidence="1 6">Belongs to the aldehyde dehydrogenase family.</text>
</comment>
<dbReference type="RefSeq" id="WP_189028374.1">
    <property type="nucleotide sequence ID" value="NZ_BMNE01000003.1"/>
</dbReference>
<dbReference type="PROSITE" id="PS00687">
    <property type="entry name" value="ALDEHYDE_DEHYDR_GLU"/>
    <property type="match status" value="1"/>
</dbReference>
<reference evidence="10" key="1">
    <citation type="journal article" date="2019" name="Int. J. Syst. Evol. Microbiol.">
        <title>The Global Catalogue of Microorganisms (GCM) 10K type strain sequencing project: providing services to taxonomists for standard genome sequencing and annotation.</title>
        <authorList>
            <consortium name="The Broad Institute Genomics Platform"/>
            <consortium name="The Broad Institute Genome Sequencing Center for Infectious Disease"/>
            <person name="Wu L."/>
            <person name="Ma J."/>
        </authorList>
    </citation>
    <scope>NUCLEOTIDE SEQUENCE [LARGE SCALE GENOMIC DNA]</scope>
    <source>
        <strain evidence="10">CGMCC 4.7329</strain>
    </source>
</reference>
<organism evidence="9 10">
    <name type="scientific">Nocardia rhizosphaerihabitans</name>
    <dbReference type="NCBI Taxonomy" id="1691570"/>
    <lineage>
        <taxon>Bacteria</taxon>
        <taxon>Bacillati</taxon>
        <taxon>Actinomycetota</taxon>
        <taxon>Actinomycetes</taxon>
        <taxon>Mycobacteriales</taxon>
        <taxon>Nocardiaceae</taxon>
        <taxon>Nocardia</taxon>
    </lineage>
</organism>
<keyword evidence="4" id="KW-0408">Iron</keyword>
<evidence type="ECO:0000256" key="4">
    <source>
        <dbReference type="ARBA" id="ARBA00023004"/>
    </source>
</evidence>
<gene>
    <name evidence="9" type="ORF">GCM10011610_30010</name>
</gene>
<dbReference type="InterPro" id="IPR017972">
    <property type="entry name" value="Cyt_P450_CS"/>
</dbReference>
<feature type="active site" evidence="5">
    <location>
        <position position="231"/>
    </location>
</feature>